<evidence type="ECO:0000313" key="9">
    <source>
        <dbReference type="Proteomes" id="UP000254919"/>
    </source>
</evidence>
<organism evidence="6 8">
    <name type="scientific">Roseomonas mucosa</name>
    <dbReference type="NCBI Taxonomy" id="207340"/>
    <lineage>
        <taxon>Bacteria</taxon>
        <taxon>Pseudomonadati</taxon>
        <taxon>Pseudomonadota</taxon>
        <taxon>Alphaproteobacteria</taxon>
        <taxon>Acetobacterales</taxon>
        <taxon>Roseomonadaceae</taxon>
        <taxon>Roseomonas</taxon>
    </lineage>
</organism>
<keyword evidence="2 3" id="KW-0456">Lyase</keyword>
<dbReference type="Pfam" id="PF00701">
    <property type="entry name" value="DHDPS"/>
    <property type="match status" value="1"/>
</dbReference>
<dbReference type="PANTHER" id="PTHR12128">
    <property type="entry name" value="DIHYDRODIPICOLINATE SYNTHASE"/>
    <property type="match status" value="1"/>
</dbReference>
<name>A0A1S8D8F3_9PROT</name>
<evidence type="ECO:0000256" key="4">
    <source>
        <dbReference type="PIRSR" id="PIRSR001365-1"/>
    </source>
</evidence>
<protein>
    <submittedName>
        <fullName evidence="6 7">Dihydrodipicolinate synthase</fullName>
        <ecNumber evidence="7">4.3.3.7</ecNumber>
    </submittedName>
</protein>
<dbReference type="AlphaFoldDB" id="A0A1S8D8F3"/>
<evidence type="ECO:0000313" key="8">
    <source>
        <dbReference type="Proteomes" id="UP000054844"/>
    </source>
</evidence>
<dbReference type="PRINTS" id="PR00146">
    <property type="entry name" value="DHPICSNTHASE"/>
</dbReference>
<comment type="similarity">
    <text evidence="1 3">Belongs to the DapA family.</text>
</comment>
<dbReference type="GO" id="GO:0008840">
    <property type="term" value="F:4-hydroxy-tetrahydrodipicolinate synthase activity"/>
    <property type="evidence" value="ECO:0007669"/>
    <property type="project" value="UniProtKB-EC"/>
</dbReference>
<evidence type="ECO:0000313" key="7">
    <source>
        <dbReference type="EMBL" id="SUE38491.1"/>
    </source>
</evidence>
<dbReference type="PIRSF" id="PIRSF001365">
    <property type="entry name" value="DHDPS"/>
    <property type="match status" value="1"/>
</dbReference>
<dbReference type="EMBL" id="LLWF02000012">
    <property type="protein sequence ID" value="ONH84087.1"/>
    <property type="molecule type" value="Genomic_DNA"/>
</dbReference>
<feature type="active site" description="Schiff-base intermediate with substrate" evidence="4">
    <location>
        <position position="171"/>
    </location>
</feature>
<dbReference type="SUPFAM" id="SSF51569">
    <property type="entry name" value="Aldolase"/>
    <property type="match status" value="1"/>
</dbReference>
<dbReference type="InterPro" id="IPR013785">
    <property type="entry name" value="Aldolase_TIM"/>
</dbReference>
<dbReference type="PANTHER" id="PTHR12128:SF66">
    <property type="entry name" value="4-HYDROXY-2-OXOGLUTARATE ALDOLASE, MITOCHONDRIAL"/>
    <property type="match status" value="1"/>
</dbReference>
<reference evidence="6 8" key="1">
    <citation type="submission" date="2016-12" db="EMBL/GenBank/DDBJ databases">
        <title>Draft genome sequence of Roseomonas mucosa strain AU37, isolated from a peripheral intravenous catheter.</title>
        <authorList>
            <person name="Choudhury M.A."/>
            <person name="Sidjabat H.E."/>
            <person name="Wailan A.M."/>
            <person name="Zhang L."/>
            <person name="Marsh N.M."/>
            <person name="Rickard C.M."/>
            <person name="Davies M."/>
            <person name="Mcmillan D.J."/>
        </authorList>
    </citation>
    <scope>NUCLEOTIDE SEQUENCE [LARGE SCALE GENOMIC DNA]</scope>
    <source>
        <strain evidence="6 8">SAVE376</strain>
    </source>
</reference>
<dbReference type="GeneID" id="99635703"/>
<sequence>MPSRASTPSSTPFRGLSAFPVTPADAQGRVEAGALARLVRRLAEAGADSIGLLGSTGTYAYLSRAERRRAIEAAREAAGKVPLIVGAGALRTDEAVALALDAEAAGADGLLLAPVSYTPLFDEEVFEHFRAVGTATALPLCIYNNPSTTHFSFGEALLERLAALPGIVALKQPAPPPEEAAARHQALRARLPEGFALGYSGDWNAPASVLAGGAAWYSVLGGLLPVQALALMRAAQAGDVAEVARLEAKLAPLWALFRQFGSLRVVYAAAGLLGLCRAEPPRPILPLAEAEHGRLRAALDQAGGAPA</sequence>
<dbReference type="Proteomes" id="UP000254919">
    <property type="component" value="Unassembled WGS sequence"/>
</dbReference>
<keyword evidence="8" id="KW-1185">Reference proteome</keyword>
<gene>
    <name evidence="7" type="primary">dapA_1</name>
    <name evidence="6" type="ORF">APZ41_005870</name>
    <name evidence="7" type="ORF">NCTC13291_00681</name>
</gene>
<dbReference type="Proteomes" id="UP000054844">
    <property type="component" value="Unassembled WGS sequence"/>
</dbReference>
<dbReference type="InterPro" id="IPR002220">
    <property type="entry name" value="DapA-like"/>
</dbReference>
<evidence type="ECO:0000256" key="3">
    <source>
        <dbReference type="PIRNR" id="PIRNR001365"/>
    </source>
</evidence>
<dbReference type="CDD" id="cd00408">
    <property type="entry name" value="DHDPS-like"/>
    <property type="match status" value="1"/>
</dbReference>
<dbReference type="EC" id="4.3.3.7" evidence="7"/>
<dbReference type="Gene3D" id="3.20.20.70">
    <property type="entry name" value="Aldolase class I"/>
    <property type="match status" value="1"/>
</dbReference>
<dbReference type="EMBL" id="UGVN01000001">
    <property type="protein sequence ID" value="SUE38491.1"/>
    <property type="molecule type" value="Genomic_DNA"/>
</dbReference>
<accession>A0A1S8D8F3</accession>
<feature type="binding site" evidence="5">
    <location>
        <position position="56"/>
    </location>
    <ligand>
        <name>pyruvate</name>
        <dbReference type="ChEBI" id="CHEBI:15361"/>
    </ligand>
</feature>
<reference evidence="7 9" key="2">
    <citation type="submission" date="2018-06" db="EMBL/GenBank/DDBJ databases">
        <authorList>
            <consortium name="Pathogen Informatics"/>
            <person name="Doyle S."/>
        </authorList>
    </citation>
    <scope>NUCLEOTIDE SEQUENCE [LARGE SCALE GENOMIC DNA]</scope>
    <source>
        <strain evidence="7 9">NCTC13291</strain>
    </source>
</reference>
<evidence type="ECO:0000256" key="2">
    <source>
        <dbReference type="ARBA" id="ARBA00023239"/>
    </source>
</evidence>
<dbReference type="RefSeq" id="WP_019460214.1">
    <property type="nucleotide sequence ID" value="NZ_AP031462.1"/>
</dbReference>
<dbReference type="STRING" id="207340.APZ41_005870"/>
<dbReference type="OrthoDB" id="9778880at2"/>
<feature type="active site" description="Proton donor/acceptor" evidence="4">
    <location>
        <position position="143"/>
    </location>
</feature>
<evidence type="ECO:0000313" key="6">
    <source>
        <dbReference type="EMBL" id="ONH84087.1"/>
    </source>
</evidence>
<evidence type="ECO:0000256" key="5">
    <source>
        <dbReference type="PIRSR" id="PIRSR001365-2"/>
    </source>
</evidence>
<dbReference type="GO" id="GO:0005829">
    <property type="term" value="C:cytosol"/>
    <property type="evidence" value="ECO:0007669"/>
    <property type="project" value="TreeGrafter"/>
</dbReference>
<evidence type="ECO:0000256" key="1">
    <source>
        <dbReference type="ARBA" id="ARBA00007592"/>
    </source>
</evidence>
<dbReference type="SMART" id="SM01130">
    <property type="entry name" value="DHDPS"/>
    <property type="match status" value="1"/>
</dbReference>
<proteinExistence type="inferred from homology"/>